<feature type="domain" description="PurM-like N-terminal" evidence="7">
    <location>
        <begin position="3"/>
        <end position="94"/>
    </location>
</feature>
<dbReference type="InterPro" id="IPR036676">
    <property type="entry name" value="PurM-like_C_sf"/>
</dbReference>
<evidence type="ECO:0000256" key="1">
    <source>
        <dbReference type="ARBA" id="ARBA00022679"/>
    </source>
</evidence>
<dbReference type="SUPFAM" id="SSF56042">
    <property type="entry name" value="PurM C-terminal domain-like"/>
    <property type="match status" value="1"/>
</dbReference>
<dbReference type="FunFam" id="3.90.650.10:FF:000004">
    <property type="entry name" value="Selenide, water dikinase"/>
    <property type="match status" value="1"/>
</dbReference>
<keyword evidence="6" id="KW-0711">Selenium</keyword>
<dbReference type="SUPFAM" id="SSF55326">
    <property type="entry name" value="PurM N-terminal domain-like"/>
    <property type="match status" value="1"/>
</dbReference>
<evidence type="ECO:0000259" key="8">
    <source>
        <dbReference type="Pfam" id="PF02769"/>
    </source>
</evidence>
<evidence type="ECO:0000256" key="6">
    <source>
        <dbReference type="ARBA" id="ARBA00023266"/>
    </source>
</evidence>
<sequence>METTDIITPLVDDPFTFGRIAAANALSDVYAMGGKPVTAMNLAFFPACSLPTAVLAAILAGGSDALKEAGACLVGGHTVEDDELKFGLAVTGLIDPSRIVRNCTARPGDVLILTKPLGTGIVSTAIKAEMIDDALAQEAIGWMTTLNAKACELMVACNATAATDVTGFGFIGHACEMALGAKVTFRIELSRVPVMSGVPALIDDGMVPAGCYRNRQHYQSHVTGSGGDALLPLFDPQTSGGLLISFAPDDAREFLARAEQSGLFAVAIGAVEPAGESTIVFV</sequence>
<keyword evidence="2" id="KW-0547">Nucleotide-binding</keyword>
<comment type="caution">
    <text evidence="9">The sequence shown here is derived from an EMBL/GenBank/DDBJ whole genome shotgun (WGS) entry which is preliminary data.</text>
</comment>
<dbReference type="NCBIfam" id="TIGR00476">
    <property type="entry name" value="selD"/>
    <property type="match status" value="1"/>
</dbReference>
<evidence type="ECO:0000259" key="7">
    <source>
        <dbReference type="Pfam" id="PF00586"/>
    </source>
</evidence>
<dbReference type="InterPro" id="IPR016188">
    <property type="entry name" value="PurM-like_N"/>
</dbReference>
<evidence type="ECO:0000256" key="5">
    <source>
        <dbReference type="ARBA" id="ARBA00022933"/>
    </source>
</evidence>
<dbReference type="EMBL" id="BLXY01000016">
    <property type="protein sequence ID" value="GFO66080.1"/>
    <property type="molecule type" value="Genomic_DNA"/>
</dbReference>
<dbReference type="PANTHER" id="PTHR10256">
    <property type="entry name" value="SELENIDE, WATER DIKINASE"/>
    <property type="match status" value="1"/>
</dbReference>
<dbReference type="PIRSF" id="PIRSF036407">
    <property type="entry name" value="Selenphspht_syn"/>
    <property type="match status" value="1"/>
</dbReference>
<dbReference type="GO" id="GO:0005737">
    <property type="term" value="C:cytoplasm"/>
    <property type="evidence" value="ECO:0007669"/>
    <property type="project" value="TreeGrafter"/>
</dbReference>
<evidence type="ECO:0000313" key="9">
    <source>
        <dbReference type="EMBL" id="GFO66080.1"/>
    </source>
</evidence>
<proteinExistence type="predicted"/>
<evidence type="ECO:0000256" key="3">
    <source>
        <dbReference type="ARBA" id="ARBA00022777"/>
    </source>
</evidence>
<protein>
    <submittedName>
        <fullName evidence="9">Selenide, water dikinase</fullName>
    </submittedName>
</protein>
<evidence type="ECO:0000313" key="10">
    <source>
        <dbReference type="Proteomes" id="UP000568888"/>
    </source>
</evidence>
<keyword evidence="3 9" id="KW-0418">Kinase</keyword>
<organism evidence="9 10">
    <name type="scientific">Geomonas paludis</name>
    <dbReference type="NCBI Taxonomy" id="2740185"/>
    <lineage>
        <taxon>Bacteria</taxon>
        <taxon>Pseudomonadati</taxon>
        <taxon>Thermodesulfobacteriota</taxon>
        <taxon>Desulfuromonadia</taxon>
        <taxon>Geobacterales</taxon>
        <taxon>Geobacteraceae</taxon>
        <taxon>Geomonas</taxon>
    </lineage>
</organism>
<reference evidence="10" key="1">
    <citation type="submission" date="2020-06" db="EMBL/GenBank/DDBJ databases">
        <title>Draft genomic sequecing of Geomonas sp. Red736.</title>
        <authorList>
            <person name="Itoh H."/>
            <person name="Xu Z.X."/>
            <person name="Ushijima N."/>
            <person name="Masuda Y."/>
            <person name="Shiratori Y."/>
            <person name="Senoo K."/>
        </authorList>
    </citation>
    <scope>NUCLEOTIDE SEQUENCE [LARGE SCALE GENOMIC DNA]</scope>
    <source>
        <strain evidence="10">Red736</strain>
    </source>
</reference>
<dbReference type="CDD" id="cd02195">
    <property type="entry name" value="SelD"/>
    <property type="match status" value="1"/>
</dbReference>
<dbReference type="InterPro" id="IPR036921">
    <property type="entry name" value="PurM-like_N_sf"/>
</dbReference>
<dbReference type="GO" id="GO:0004756">
    <property type="term" value="F:selenide, water dikinase activity"/>
    <property type="evidence" value="ECO:0007669"/>
    <property type="project" value="TreeGrafter"/>
</dbReference>
<gene>
    <name evidence="9" type="primary">selD</name>
    <name evidence="9" type="ORF">GMPD_39990</name>
</gene>
<dbReference type="GO" id="GO:0005524">
    <property type="term" value="F:ATP binding"/>
    <property type="evidence" value="ECO:0007669"/>
    <property type="project" value="UniProtKB-KW"/>
</dbReference>
<accession>A0A6V8N145</accession>
<dbReference type="InterPro" id="IPR004536">
    <property type="entry name" value="SPS/SelD"/>
</dbReference>
<keyword evidence="1" id="KW-0808">Transferase</keyword>
<feature type="domain" description="PurM-like C-terminal" evidence="8">
    <location>
        <begin position="106"/>
        <end position="279"/>
    </location>
</feature>
<dbReference type="InterPro" id="IPR010918">
    <property type="entry name" value="PurM-like_C_dom"/>
</dbReference>
<name>A0A6V8N145_9BACT</name>
<dbReference type="AlphaFoldDB" id="A0A6V8N145"/>
<dbReference type="Gene3D" id="3.90.650.10">
    <property type="entry name" value="PurM-like C-terminal domain"/>
    <property type="match status" value="1"/>
</dbReference>
<dbReference type="Gene3D" id="3.30.1330.10">
    <property type="entry name" value="PurM-like, N-terminal domain"/>
    <property type="match status" value="1"/>
</dbReference>
<keyword evidence="4" id="KW-0067">ATP-binding</keyword>
<dbReference type="Pfam" id="PF00586">
    <property type="entry name" value="AIRS"/>
    <property type="match status" value="1"/>
</dbReference>
<evidence type="ECO:0000256" key="2">
    <source>
        <dbReference type="ARBA" id="ARBA00022741"/>
    </source>
</evidence>
<keyword evidence="5" id="KW-0712">Selenocysteine</keyword>
<dbReference type="Proteomes" id="UP000568888">
    <property type="component" value="Unassembled WGS sequence"/>
</dbReference>
<dbReference type="Pfam" id="PF02769">
    <property type="entry name" value="AIRS_C"/>
    <property type="match status" value="1"/>
</dbReference>
<dbReference type="GO" id="GO:0016260">
    <property type="term" value="P:selenocysteine biosynthetic process"/>
    <property type="evidence" value="ECO:0007669"/>
    <property type="project" value="TreeGrafter"/>
</dbReference>
<dbReference type="PANTHER" id="PTHR10256:SF0">
    <property type="entry name" value="INACTIVE SELENIDE, WATER DIKINASE-LIKE PROTEIN-RELATED"/>
    <property type="match status" value="1"/>
</dbReference>
<evidence type="ECO:0000256" key="4">
    <source>
        <dbReference type="ARBA" id="ARBA00022840"/>
    </source>
</evidence>